<dbReference type="InterPro" id="IPR041380">
    <property type="entry name" value="Acetyltransf_17"/>
</dbReference>
<protein>
    <recommendedName>
        <fullName evidence="1">N-acetyltransferase domain-containing protein</fullName>
    </recommendedName>
</protein>
<proteinExistence type="predicted"/>
<dbReference type="PANTHER" id="PTHR37817">
    <property type="entry name" value="N-ACETYLTRANSFERASE EIS"/>
    <property type="match status" value="1"/>
</dbReference>
<accession>A0A267HQW2</accession>
<organism evidence="2 3">
    <name type="scientific">Enterococcus canintestini</name>
    <dbReference type="NCBI Taxonomy" id="317010"/>
    <lineage>
        <taxon>Bacteria</taxon>
        <taxon>Bacillati</taxon>
        <taxon>Bacillota</taxon>
        <taxon>Bacilli</taxon>
        <taxon>Lactobacillales</taxon>
        <taxon>Enterococcaceae</taxon>
        <taxon>Enterococcus</taxon>
    </lineage>
</organism>
<name>A0A267HQW2_9ENTE</name>
<dbReference type="InterPro" id="IPR025559">
    <property type="entry name" value="Eis_dom"/>
</dbReference>
<keyword evidence="3" id="KW-1185">Reference proteome</keyword>
<comment type="caution">
    <text evidence="2">The sequence shown here is derived from an EMBL/GenBank/DDBJ whole genome shotgun (WGS) entry which is preliminary data.</text>
</comment>
<evidence type="ECO:0000259" key="1">
    <source>
        <dbReference type="PROSITE" id="PS51186"/>
    </source>
</evidence>
<dbReference type="InterPro" id="IPR036527">
    <property type="entry name" value="SCP2_sterol-bd_dom_sf"/>
</dbReference>
<evidence type="ECO:0000313" key="2">
    <source>
        <dbReference type="EMBL" id="PAB00642.1"/>
    </source>
</evidence>
<sequence length="386" mass="44682">MTVRKIQADFQQMFDLAAYAFVQNKSAEQKERFTYLAKNSENYGSFADEILASQIMATPFFINFWDQTFKMKGIGFVSTFPEFRKQGRIDAIMREILQDSYEQGTELSYLAPFSYPFYRRYGYESAFLQIRYEASPEMWPFAEKSMGKVRRITFPAAKEVMKTIYQKSDESQKGGLQRAEWWLKYKFDLHKDFNFAIYEEKNEARGYVAYQIVQDKLEIMELIALTQSGFNALHAFIKAHSGTVKKIGWSCPYNGETKLLQVCNPQVDVKILPYMMARVVNILAFLKAYPWQNKIKQSFTIEIVTDSFLPVNNGCYEITPEKSVKQVATSKLPRIKVTPQSFTQLFLGSVSLNELRAAEKIELSTDLARQLTTLLPTEKPLLGDYF</sequence>
<dbReference type="PANTHER" id="PTHR37817:SF1">
    <property type="entry name" value="N-ACETYLTRANSFERASE EIS"/>
    <property type="match status" value="1"/>
</dbReference>
<dbReference type="SUPFAM" id="SSF55729">
    <property type="entry name" value="Acyl-CoA N-acyltransferases (Nat)"/>
    <property type="match status" value="1"/>
</dbReference>
<dbReference type="GO" id="GO:0030649">
    <property type="term" value="P:aminoglycoside antibiotic catabolic process"/>
    <property type="evidence" value="ECO:0007669"/>
    <property type="project" value="TreeGrafter"/>
</dbReference>
<dbReference type="Pfam" id="PF13527">
    <property type="entry name" value="Acetyltransf_9"/>
    <property type="match status" value="1"/>
</dbReference>
<evidence type="ECO:0000313" key="3">
    <source>
        <dbReference type="Proteomes" id="UP000216797"/>
    </source>
</evidence>
<dbReference type="PROSITE" id="PS51186">
    <property type="entry name" value="GNAT"/>
    <property type="match status" value="1"/>
</dbReference>
<dbReference type="SUPFAM" id="SSF55718">
    <property type="entry name" value="SCP-like"/>
    <property type="match status" value="1"/>
</dbReference>
<dbReference type="RefSeq" id="WP_095006844.1">
    <property type="nucleotide sequence ID" value="NZ_LHUG01000006.1"/>
</dbReference>
<gene>
    <name evidence="2" type="ORF">AKL21_09145</name>
</gene>
<dbReference type="Proteomes" id="UP000216797">
    <property type="component" value="Unassembled WGS sequence"/>
</dbReference>
<dbReference type="EMBL" id="LHUG01000006">
    <property type="protein sequence ID" value="PAB00642.1"/>
    <property type="molecule type" value="Genomic_DNA"/>
</dbReference>
<dbReference type="Pfam" id="PF17668">
    <property type="entry name" value="Acetyltransf_17"/>
    <property type="match status" value="1"/>
</dbReference>
<dbReference type="InterPro" id="IPR016181">
    <property type="entry name" value="Acyl_CoA_acyltransferase"/>
</dbReference>
<feature type="domain" description="N-acetyltransferase" evidence="1">
    <location>
        <begin position="1"/>
        <end position="143"/>
    </location>
</feature>
<dbReference type="Gene3D" id="3.30.1050.10">
    <property type="entry name" value="SCP2 sterol-binding domain"/>
    <property type="match status" value="1"/>
</dbReference>
<dbReference type="InterPro" id="IPR051554">
    <property type="entry name" value="Acetyltransferase_Eis"/>
</dbReference>
<dbReference type="Pfam" id="PF13530">
    <property type="entry name" value="SCP2_2"/>
    <property type="match status" value="1"/>
</dbReference>
<dbReference type="Gene3D" id="3.40.630.30">
    <property type="match status" value="2"/>
</dbReference>
<dbReference type="AlphaFoldDB" id="A0A267HQW2"/>
<dbReference type="GO" id="GO:0034069">
    <property type="term" value="F:aminoglycoside N-acetyltransferase activity"/>
    <property type="evidence" value="ECO:0007669"/>
    <property type="project" value="TreeGrafter"/>
</dbReference>
<reference evidence="2 3" key="1">
    <citation type="submission" date="2015-08" db="EMBL/GenBank/DDBJ databases">
        <title>Enterococcus genome sequence.</title>
        <authorList>
            <person name="Acedo J.Z."/>
            <person name="Vederas J.C."/>
        </authorList>
    </citation>
    <scope>NUCLEOTIDE SEQUENCE [LARGE SCALE GENOMIC DNA]</scope>
    <source>
        <strain evidence="2 3">49</strain>
    </source>
</reference>
<dbReference type="InterPro" id="IPR000182">
    <property type="entry name" value="GNAT_dom"/>
</dbReference>